<protein>
    <submittedName>
        <fullName evidence="3">Arylamine N-acetyltransferase</fullName>
    </submittedName>
</protein>
<dbReference type="InterPro" id="IPR038765">
    <property type="entry name" value="Papain-like_cys_pep_sf"/>
</dbReference>
<dbReference type="RefSeq" id="WP_340332733.1">
    <property type="nucleotide sequence ID" value="NZ_JAZHOF010000017.1"/>
</dbReference>
<dbReference type="Gene3D" id="3.30.2140.10">
    <property type="entry name" value="Arylamine N-acetyltransferase"/>
    <property type="match status" value="1"/>
</dbReference>
<comment type="similarity">
    <text evidence="1 2">Belongs to the arylamine N-acetyltransferase family.</text>
</comment>
<name>A0AAW9S5L3_9HYPH</name>
<keyword evidence="4" id="KW-1185">Reference proteome</keyword>
<dbReference type="PRINTS" id="PR01543">
    <property type="entry name" value="ANATRNSFRASE"/>
</dbReference>
<dbReference type="SUPFAM" id="SSF54001">
    <property type="entry name" value="Cysteine proteinases"/>
    <property type="match status" value="1"/>
</dbReference>
<reference evidence="3 4" key="1">
    <citation type="submission" date="2024-02" db="EMBL/GenBank/DDBJ databases">
        <title>Genome analysis and characterization of Microbaculum marinisediminis sp. nov., isolated from marine sediment.</title>
        <authorList>
            <person name="Du Z.-J."/>
            <person name="Ye Y.-Q."/>
            <person name="Zhang Z.-R."/>
            <person name="Yuan S.-M."/>
            <person name="Zhang X.-Y."/>
        </authorList>
    </citation>
    <scope>NUCLEOTIDE SEQUENCE [LARGE SCALE GENOMIC DNA]</scope>
    <source>
        <strain evidence="3 4">SDUM1044001</strain>
    </source>
</reference>
<dbReference type="PANTHER" id="PTHR11786:SF0">
    <property type="entry name" value="ARYLAMINE N-ACETYLTRANSFERASE 4-RELATED"/>
    <property type="match status" value="1"/>
</dbReference>
<evidence type="ECO:0000313" key="4">
    <source>
        <dbReference type="Proteomes" id="UP001378188"/>
    </source>
</evidence>
<dbReference type="EMBL" id="JAZHOF010000017">
    <property type="protein sequence ID" value="MEJ8575036.1"/>
    <property type="molecule type" value="Genomic_DNA"/>
</dbReference>
<evidence type="ECO:0000256" key="2">
    <source>
        <dbReference type="RuleBase" id="RU003452"/>
    </source>
</evidence>
<dbReference type="AlphaFoldDB" id="A0AAW9S5L3"/>
<dbReference type="PANTHER" id="PTHR11786">
    <property type="entry name" value="N-HYDROXYARYLAMINE O-ACETYLTRANSFERASE"/>
    <property type="match status" value="1"/>
</dbReference>
<accession>A0AAW9S5L3</accession>
<organism evidence="3 4">
    <name type="scientific">Microbaculum marinum</name>
    <dbReference type="NCBI Taxonomy" id="1764581"/>
    <lineage>
        <taxon>Bacteria</taxon>
        <taxon>Pseudomonadati</taxon>
        <taxon>Pseudomonadota</taxon>
        <taxon>Alphaproteobacteria</taxon>
        <taxon>Hyphomicrobiales</taxon>
        <taxon>Tepidamorphaceae</taxon>
        <taxon>Microbaculum</taxon>
    </lineage>
</organism>
<dbReference type="GO" id="GO:0016407">
    <property type="term" value="F:acetyltransferase activity"/>
    <property type="evidence" value="ECO:0007669"/>
    <property type="project" value="InterPro"/>
</dbReference>
<sequence length="274" mass="29163">MNGEFDLDAYLKRIGYAGDRAASRATLAGLTLAHAQAIPFESLDPLLGRPVRLDIASLQEKLVGASRGGYCFEHNALLQRALAALGFSVTGLAARVVMNLPPDTVTARTHMVLKVELADGPAIADVGFGGMTPTGPLLLRTGLVQGTPHESFRLADSDGEYRLDALIGDTWTPIYRFDLQPQTTADYEVTNFYTSTHPASAFVTRLIAARPVPGGRWALSNTSLARHRLGGETERRTLSSAAELRDALTDIFGIVPPADAGLEPALARIAGGEA</sequence>
<dbReference type="Proteomes" id="UP001378188">
    <property type="component" value="Unassembled WGS sequence"/>
</dbReference>
<comment type="caution">
    <text evidence="3">The sequence shown here is derived from an EMBL/GenBank/DDBJ whole genome shotgun (WGS) entry which is preliminary data.</text>
</comment>
<dbReference type="InterPro" id="IPR001447">
    <property type="entry name" value="Arylamine_N-AcTrfase"/>
</dbReference>
<gene>
    <name evidence="3" type="ORF">V3328_26415</name>
</gene>
<evidence type="ECO:0000256" key="1">
    <source>
        <dbReference type="ARBA" id="ARBA00006547"/>
    </source>
</evidence>
<dbReference type="Pfam" id="PF00797">
    <property type="entry name" value="Acetyltransf_2"/>
    <property type="match status" value="1"/>
</dbReference>
<proteinExistence type="inferred from homology"/>
<evidence type="ECO:0000313" key="3">
    <source>
        <dbReference type="EMBL" id="MEJ8575036.1"/>
    </source>
</evidence>
<dbReference type="Gene3D" id="2.40.128.150">
    <property type="entry name" value="Cysteine proteinases"/>
    <property type="match status" value="1"/>
</dbReference>